<proteinExistence type="predicted"/>
<accession>A0A9N8QSI9</accession>
<comment type="caution">
    <text evidence="1">The sequence shown here is derived from an EMBL/GenBank/DDBJ whole genome shotgun (WGS) entry which is preliminary data.</text>
</comment>
<sequence>MKVELYLIQSYIKKNIKMRKLLFNYFEAKQAWKSLPPTRVLHQAGSSAKSNGSFSVKL</sequence>
<evidence type="ECO:0000313" key="2">
    <source>
        <dbReference type="Proteomes" id="UP000662618"/>
    </source>
</evidence>
<gene>
    <name evidence="1" type="ORF">CHRY9390_02243</name>
</gene>
<dbReference type="EMBL" id="CAJIMS010000001">
    <property type="protein sequence ID" value="CAD7810815.1"/>
    <property type="molecule type" value="Genomic_DNA"/>
</dbReference>
<protein>
    <submittedName>
        <fullName evidence="1">Uncharacterized protein</fullName>
    </submittedName>
</protein>
<organism evidence="1 2">
    <name type="scientific">Chryseobacterium aquaeductus</name>
    <dbReference type="NCBI Taxonomy" id="2675056"/>
    <lineage>
        <taxon>Bacteria</taxon>
        <taxon>Pseudomonadati</taxon>
        <taxon>Bacteroidota</taxon>
        <taxon>Flavobacteriia</taxon>
        <taxon>Flavobacteriales</taxon>
        <taxon>Weeksellaceae</taxon>
        <taxon>Chryseobacterium group</taxon>
        <taxon>Chryseobacterium</taxon>
    </lineage>
</organism>
<name>A0A9N8QSI9_9FLAO</name>
<evidence type="ECO:0000313" key="1">
    <source>
        <dbReference type="EMBL" id="CAD7810815.1"/>
    </source>
</evidence>
<reference evidence="1" key="1">
    <citation type="submission" date="2020-12" db="EMBL/GenBank/DDBJ databases">
        <authorList>
            <person name="Rodrigo-Torres L."/>
            <person name="Arahal R. D."/>
            <person name="Lucena T."/>
        </authorList>
    </citation>
    <scope>NUCLEOTIDE SEQUENCE</scope>
    <source>
        <strain evidence="1">CECT 9390</strain>
    </source>
</reference>
<dbReference type="Proteomes" id="UP000662618">
    <property type="component" value="Unassembled WGS sequence"/>
</dbReference>
<keyword evidence="2" id="KW-1185">Reference proteome</keyword>
<dbReference type="AlphaFoldDB" id="A0A9N8QSI9"/>